<evidence type="ECO:0000259" key="1">
    <source>
        <dbReference type="Pfam" id="PF04149"/>
    </source>
</evidence>
<proteinExistence type="predicted"/>
<protein>
    <recommendedName>
        <fullName evidence="1">DUF397 domain-containing protein</fullName>
    </recommendedName>
</protein>
<evidence type="ECO:0000313" key="2">
    <source>
        <dbReference type="EMBL" id="GAA2637590.1"/>
    </source>
</evidence>
<sequence length="71" mass="7278">MISSTSLPCQAWRKSTYSSNNGGNCLEVADDFVGAVPVRDSKVSEGAVLLVPAGAWSAFIATVRDGGFVGG</sequence>
<accession>A0ABP6DBA8</accession>
<keyword evidence="3" id="KW-1185">Reference proteome</keyword>
<dbReference type="EMBL" id="BAAARJ010000030">
    <property type="protein sequence ID" value="GAA2637590.1"/>
    <property type="molecule type" value="Genomic_DNA"/>
</dbReference>
<organism evidence="2 3">
    <name type="scientific">Streptomyces axinellae</name>
    <dbReference type="NCBI Taxonomy" id="552788"/>
    <lineage>
        <taxon>Bacteria</taxon>
        <taxon>Bacillati</taxon>
        <taxon>Actinomycetota</taxon>
        <taxon>Actinomycetes</taxon>
        <taxon>Kitasatosporales</taxon>
        <taxon>Streptomycetaceae</taxon>
        <taxon>Streptomyces</taxon>
    </lineage>
</organism>
<name>A0ABP6DBA8_9ACTN</name>
<feature type="domain" description="DUF397" evidence="1">
    <location>
        <begin position="11"/>
        <end position="64"/>
    </location>
</feature>
<evidence type="ECO:0000313" key="3">
    <source>
        <dbReference type="Proteomes" id="UP001501447"/>
    </source>
</evidence>
<dbReference type="Proteomes" id="UP001501447">
    <property type="component" value="Unassembled WGS sequence"/>
</dbReference>
<dbReference type="RefSeq" id="WP_344570474.1">
    <property type="nucleotide sequence ID" value="NZ_BAAARJ010000030.1"/>
</dbReference>
<gene>
    <name evidence="2" type="ORF">GCM10009863_62880</name>
</gene>
<comment type="caution">
    <text evidence="2">The sequence shown here is derived from an EMBL/GenBank/DDBJ whole genome shotgun (WGS) entry which is preliminary data.</text>
</comment>
<reference evidence="3" key="1">
    <citation type="journal article" date="2019" name="Int. J. Syst. Evol. Microbiol.">
        <title>The Global Catalogue of Microorganisms (GCM) 10K type strain sequencing project: providing services to taxonomists for standard genome sequencing and annotation.</title>
        <authorList>
            <consortium name="The Broad Institute Genomics Platform"/>
            <consortium name="The Broad Institute Genome Sequencing Center for Infectious Disease"/>
            <person name="Wu L."/>
            <person name="Ma J."/>
        </authorList>
    </citation>
    <scope>NUCLEOTIDE SEQUENCE [LARGE SCALE GENOMIC DNA]</scope>
    <source>
        <strain evidence="3">JCM 16373</strain>
    </source>
</reference>
<dbReference type="InterPro" id="IPR007278">
    <property type="entry name" value="DUF397"/>
</dbReference>
<dbReference type="Pfam" id="PF04149">
    <property type="entry name" value="DUF397"/>
    <property type="match status" value="1"/>
</dbReference>